<dbReference type="Pfam" id="PF04214">
    <property type="entry name" value="DUF411"/>
    <property type="match status" value="1"/>
</dbReference>
<dbReference type="EMBL" id="BRXU01000068">
    <property type="protein sequence ID" value="GLC62667.1"/>
    <property type="molecule type" value="Genomic_DNA"/>
</dbReference>
<reference evidence="1" key="1">
    <citation type="submission" date="2022-08" db="EMBL/GenBank/DDBJ databases">
        <authorList>
            <person name="Takahashi K."/>
            <person name="Suzuki S."/>
            <person name="Kawachi M."/>
            <person name="Higashiyama T."/>
            <person name="Nozaki H."/>
        </authorList>
    </citation>
    <scope>NUCLEOTIDE SEQUENCE</scope>
    <source>
        <strain evidence="1">NIES-4479</strain>
    </source>
</reference>
<evidence type="ECO:0000313" key="1">
    <source>
        <dbReference type="EMBL" id="GLC62667.1"/>
    </source>
</evidence>
<evidence type="ECO:0000313" key="2">
    <source>
        <dbReference type="EMBL" id="GLC62697.1"/>
    </source>
</evidence>
<proteinExistence type="predicted"/>
<keyword evidence="3" id="KW-1185">Reference proteome</keyword>
<comment type="caution">
    <text evidence="1">The sequence shown here is derived from an EMBL/GenBank/DDBJ whole genome shotgun (WGS) entry which is preliminary data.</text>
</comment>
<dbReference type="EMBL" id="BRXU01000068">
    <property type="protein sequence ID" value="GLC62697.1"/>
    <property type="molecule type" value="Genomic_DNA"/>
</dbReference>
<accession>A0A9W6FAP5</accession>
<organism evidence="1 3">
    <name type="scientific">Pleodorina starrii</name>
    <dbReference type="NCBI Taxonomy" id="330485"/>
    <lineage>
        <taxon>Eukaryota</taxon>
        <taxon>Viridiplantae</taxon>
        <taxon>Chlorophyta</taxon>
        <taxon>core chlorophytes</taxon>
        <taxon>Chlorophyceae</taxon>
        <taxon>CS clade</taxon>
        <taxon>Chlamydomonadales</taxon>
        <taxon>Volvocaceae</taxon>
        <taxon>Pleodorina</taxon>
    </lineage>
</organism>
<protein>
    <recommendedName>
        <fullName evidence="4">DUF411 domain-containing protein</fullName>
    </recommendedName>
</protein>
<dbReference type="Proteomes" id="UP001165080">
    <property type="component" value="Unassembled WGS sequence"/>
</dbReference>
<reference evidence="1 3" key="2">
    <citation type="journal article" date="2023" name="Commun. Biol.">
        <title>Reorganization of the ancestral sex-determining regions during the evolution of trioecy in Pleodorina starrii.</title>
        <authorList>
            <person name="Takahashi K."/>
            <person name="Suzuki S."/>
            <person name="Kawai-Toyooka H."/>
            <person name="Yamamoto K."/>
            <person name="Hamaji T."/>
            <person name="Ootsuki R."/>
            <person name="Yamaguchi H."/>
            <person name="Kawachi M."/>
            <person name="Higashiyama T."/>
            <person name="Nozaki H."/>
        </authorList>
    </citation>
    <scope>NUCLEOTIDE SEQUENCE [LARGE SCALE GENOMIC DNA]</scope>
    <source>
        <strain evidence="1 3">NIES-4479</strain>
    </source>
</reference>
<sequence>MKDPNCGCCGAWIEIVEAAGFKVTIELSAGTALMRYKSQNGIPEAMASCHTARIGGYTLEGHVPVADIRRLLEEQPDAIGLAVPGMPYGSPGMGPESEREAYDVLLIRKDGTSEVFTHYPAA</sequence>
<name>A0A9W6FAP5_9CHLO</name>
<dbReference type="AlphaFoldDB" id="A0A9W6FAP5"/>
<gene>
    <name evidence="1" type="primary">PLESTB003805</name>
    <name evidence="2" type="synonym">PLESTB003837</name>
    <name evidence="1" type="ORF">PLESTB_001925800</name>
    <name evidence="2" type="ORF">PLESTB_001929000</name>
</gene>
<evidence type="ECO:0008006" key="4">
    <source>
        <dbReference type="Google" id="ProtNLM"/>
    </source>
</evidence>
<evidence type="ECO:0000313" key="3">
    <source>
        <dbReference type="Proteomes" id="UP001165080"/>
    </source>
</evidence>
<dbReference type="InterPro" id="IPR007332">
    <property type="entry name" value="DUF411"/>
</dbReference>